<name>A0A024SG42_HYPJR</name>
<evidence type="ECO:0000256" key="3">
    <source>
        <dbReference type="ARBA" id="ARBA00023315"/>
    </source>
</evidence>
<proteinExistence type="inferred from homology"/>
<dbReference type="Gene3D" id="3.40.630.30">
    <property type="match status" value="1"/>
</dbReference>
<evidence type="ECO:0000313" key="6">
    <source>
        <dbReference type="Proteomes" id="UP000024376"/>
    </source>
</evidence>
<dbReference type="Proteomes" id="UP000024376">
    <property type="component" value="Unassembled WGS sequence"/>
</dbReference>
<dbReference type="InterPro" id="IPR051016">
    <property type="entry name" value="Diverse_Substrate_AcTransf"/>
</dbReference>
<dbReference type="SUPFAM" id="SSF55729">
    <property type="entry name" value="Acyl-CoA N-acyltransferases (Nat)"/>
    <property type="match status" value="1"/>
</dbReference>
<sequence length="177" mass="19861">MTGLPVIRYARQEDVTLILRFIRAAAEEQLPGAEVTATEERLASTLHFGPPTNAPLPPTRLARALLLFSSNAEPAGLLVFFYNYSTWAAAPGICLEELYVVPDYRQHGYGQMLIQAMACAAEAAGCIKMDWVCLKDNEKALCFYDKVEAKRIDKWHVLKVDSEGIRRLAINETWDWA</sequence>
<dbReference type="GO" id="GO:0008080">
    <property type="term" value="F:N-acetyltransferase activity"/>
    <property type="evidence" value="ECO:0007669"/>
    <property type="project" value="TreeGrafter"/>
</dbReference>
<evidence type="ECO:0000256" key="2">
    <source>
        <dbReference type="ARBA" id="ARBA00022679"/>
    </source>
</evidence>
<dbReference type="EMBL" id="KI911143">
    <property type="protein sequence ID" value="ETS03172.1"/>
    <property type="molecule type" value="Genomic_DNA"/>
</dbReference>
<dbReference type="AlphaFoldDB" id="A0A024SG42"/>
<dbReference type="InterPro" id="IPR000182">
    <property type="entry name" value="GNAT_dom"/>
</dbReference>
<keyword evidence="3 5" id="KW-0012">Acyltransferase</keyword>
<organism evidence="5 6">
    <name type="scientific">Hypocrea jecorina (strain ATCC 56765 / BCRC 32924 / NRRL 11460 / Rut C-30)</name>
    <name type="common">Trichoderma reesei</name>
    <dbReference type="NCBI Taxonomy" id="1344414"/>
    <lineage>
        <taxon>Eukaryota</taxon>
        <taxon>Fungi</taxon>
        <taxon>Dikarya</taxon>
        <taxon>Ascomycota</taxon>
        <taxon>Pezizomycotina</taxon>
        <taxon>Sordariomycetes</taxon>
        <taxon>Hypocreomycetidae</taxon>
        <taxon>Hypocreales</taxon>
        <taxon>Hypocreaceae</taxon>
        <taxon>Trichoderma</taxon>
    </lineage>
</organism>
<evidence type="ECO:0000256" key="1">
    <source>
        <dbReference type="ARBA" id="ARBA00008694"/>
    </source>
</evidence>
<evidence type="ECO:0000313" key="5">
    <source>
        <dbReference type="EMBL" id="ETS03172.1"/>
    </source>
</evidence>
<dbReference type="CDD" id="cd04301">
    <property type="entry name" value="NAT_SF"/>
    <property type="match status" value="1"/>
</dbReference>
<reference evidence="6" key="1">
    <citation type="journal article" date="2013" name="Ind. Biotechnol.">
        <title>Comparative genomics analysis of Trichoderma reesei strains.</title>
        <authorList>
            <person name="Koike H."/>
            <person name="Aerts A."/>
            <person name="LaButti K."/>
            <person name="Grigoriev I.V."/>
            <person name="Baker S.E."/>
        </authorList>
    </citation>
    <scope>NUCLEOTIDE SEQUENCE [LARGE SCALE GENOMIC DNA]</scope>
    <source>
        <strain evidence="6">ATCC 56765 / BCRC 32924 / NRRL 11460 / Rut C-30</strain>
    </source>
</reference>
<protein>
    <submittedName>
        <fullName evidence="5">Acyl-CoA N-acyltransferase</fullName>
    </submittedName>
</protein>
<dbReference type="HOGENOM" id="CLU_013985_41_2_1"/>
<dbReference type="PROSITE" id="PS51186">
    <property type="entry name" value="GNAT"/>
    <property type="match status" value="1"/>
</dbReference>
<dbReference type="PANTHER" id="PTHR10545:SF29">
    <property type="entry name" value="GH14572P-RELATED"/>
    <property type="match status" value="1"/>
</dbReference>
<dbReference type="OrthoDB" id="7305308at2759"/>
<keyword evidence="2 5" id="KW-0808">Transferase</keyword>
<dbReference type="PANTHER" id="PTHR10545">
    <property type="entry name" value="DIAMINE N-ACETYLTRANSFERASE"/>
    <property type="match status" value="1"/>
</dbReference>
<evidence type="ECO:0000259" key="4">
    <source>
        <dbReference type="PROSITE" id="PS51186"/>
    </source>
</evidence>
<comment type="similarity">
    <text evidence="1">Belongs to the acetyltransferase family.</text>
</comment>
<gene>
    <name evidence="5" type="ORF">M419DRAFT_128469</name>
</gene>
<feature type="domain" description="N-acetyltransferase" evidence="4">
    <location>
        <begin position="5"/>
        <end position="177"/>
    </location>
</feature>
<dbReference type="InterPro" id="IPR016181">
    <property type="entry name" value="Acyl_CoA_acyltransferase"/>
</dbReference>
<dbReference type="KEGG" id="trr:M419DRAFT_128469"/>
<dbReference type="Pfam" id="PF00583">
    <property type="entry name" value="Acetyltransf_1"/>
    <property type="match status" value="1"/>
</dbReference>
<dbReference type="FunFam" id="3.40.630.30:FF:000064">
    <property type="entry name" value="GNAT family acetyltransferase"/>
    <property type="match status" value="1"/>
</dbReference>
<accession>A0A024SG42</accession>